<dbReference type="GO" id="GO:0009036">
    <property type="term" value="F:type II site-specific deoxyribonuclease activity"/>
    <property type="evidence" value="ECO:0007669"/>
    <property type="project" value="InterPro"/>
</dbReference>
<dbReference type="AlphaFoldDB" id="X0ZXE6"/>
<feature type="non-terminal residue" evidence="2">
    <location>
        <position position="76"/>
    </location>
</feature>
<protein>
    <recommendedName>
        <fullName evidence="1">Restriction endonuclease type II DpnII-like domain-containing protein</fullName>
    </recommendedName>
</protein>
<reference evidence="2" key="1">
    <citation type="journal article" date="2014" name="Front. Microbiol.">
        <title>High frequency of phylogenetically diverse reductive dehalogenase-homologous genes in deep subseafloor sedimentary metagenomes.</title>
        <authorList>
            <person name="Kawai M."/>
            <person name="Futagami T."/>
            <person name="Toyoda A."/>
            <person name="Takaki Y."/>
            <person name="Nishi S."/>
            <person name="Hori S."/>
            <person name="Arai W."/>
            <person name="Tsubouchi T."/>
            <person name="Morono Y."/>
            <person name="Uchiyama I."/>
            <person name="Ito T."/>
            <person name="Fujiyama A."/>
            <person name="Inagaki F."/>
            <person name="Takami H."/>
        </authorList>
    </citation>
    <scope>NUCLEOTIDE SEQUENCE</scope>
    <source>
        <strain evidence="2">Expedition CK06-06</strain>
    </source>
</reference>
<dbReference type="GO" id="GO:0003677">
    <property type="term" value="F:DNA binding"/>
    <property type="evidence" value="ECO:0007669"/>
    <property type="project" value="InterPro"/>
</dbReference>
<sequence length="76" mass="8997">MNKICQILEMSKDNAFEYFSTTLKDKITKWDYFVNWKKVLLNIDDIEYELNLLNSLIGKANIDAEAKKLFQEYPSV</sequence>
<feature type="domain" description="Restriction endonuclease type II DpnII-like" evidence="1">
    <location>
        <begin position="16"/>
        <end position="76"/>
    </location>
</feature>
<organism evidence="2">
    <name type="scientific">marine sediment metagenome</name>
    <dbReference type="NCBI Taxonomy" id="412755"/>
    <lineage>
        <taxon>unclassified sequences</taxon>
        <taxon>metagenomes</taxon>
        <taxon>ecological metagenomes</taxon>
    </lineage>
</organism>
<dbReference type="Pfam" id="PF04556">
    <property type="entry name" value="DpnII"/>
    <property type="match status" value="1"/>
</dbReference>
<evidence type="ECO:0000313" key="2">
    <source>
        <dbReference type="EMBL" id="GAG52731.1"/>
    </source>
</evidence>
<accession>X0ZXE6</accession>
<gene>
    <name evidence="2" type="ORF">S01H1_81253</name>
</gene>
<name>X0ZXE6_9ZZZZ</name>
<comment type="caution">
    <text evidence="2">The sequence shown here is derived from an EMBL/GenBank/DDBJ whole genome shotgun (WGS) entry which is preliminary data.</text>
</comment>
<evidence type="ECO:0000259" key="1">
    <source>
        <dbReference type="Pfam" id="PF04556"/>
    </source>
</evidence>
<proteinExistence type="predicted"/>
<dbReference type="GO" id="GO:0009307">
    <property type="term" value="P:DNA restriction-modification system"/>
    <property type="evidence" value="ECO:0007669"/>
    <property type="project" value="InterPro"/>
</dbReference>
<dbReference type="EMBL" id="BARS01054958">
    <property type="protein sequence ID" value="GAG52731.1"/>
    <property type="molecule type" value="Genomic_DNA"/>
</dbReference>
<dbReference type="InterPro" id="IPR007637">
    <property type="entry name" value="Restrct_endonuc_II_DpnII-like"/>
</dbReference>